<proteinExistence type="predicted"/>
<comment type="caution">
    <text evidence="2">The sequence shown here is derived from an EMBL/GenBank/DDBJ whole genome shotgun (WGS) entry which is preliminary data.</text>
</comment>
<feature type="compositionally biased region" description="Polar residues" evidence="1">
    <location>
        <begin position="164"/>
        <end position="181"/>
    </location>
</feature>
<dbReference type="EMBL" id="BMAW01056700">
    <property type="protein sequence ID" value="GFT07287.1"/>
    <property type="molecule type" value="Genomic_DNA"/>
</dbReference>
<feature type="region of interest" description="Disordered" evidence="1">
    <location>
        <begin position="126"/>
        <end position="181"/>
    </location>
</feature>
<evidence type="ECO:0000313" key="2">
    <source>
        <dbReference type="EMBL" id="GFT07287.1"/>
    </source>
</evidence>
<feature type="compositionally biased region" description="Basic and acidic residues" evidence="1">
    <location>
        <begin position="140"/>
        <end position="156"/>
    </location>
</feature>
<evidence type="ECO:0000256" key="1">
    <source>
        <dbReference type="SAM" id="MobiDB-lite"/>
    </source>
</evidence>
<dbReference type="Proteomes" id="UP000887013">
    <property type="component" value="Unassembled WGS sequence"/>
</dbReference>
<name>A0A8X6NC88_NEPPI</name>
<protein>
    <submittedName>
        <fullName evidence="2">Uncharacterized protein</fullName>
    </submittedName>
</protein>
<keyword evidence="3" id="KW-1185">Reference proteome</keyword>
<evidence type="ECO:0000313" key="3">
    <source>
        <dbReference type="Proteomes" id="UP000887013"/>
    </source>
</evidence>
<organism evidence="2 3">
    <name type="scientific">Nephila pilipes</name>
    <name type="common">Giant wood spider</name>
    <name type="synonym">Nephila maculata</name>
    <dbReference type="NCBI Taxonomy" id="299642"/>
    <lineage>
        <taxon>Eukaryota</taxon>
        <taxon>Metazoa</taxon>
        <taxon>Ecdysozoa</taxon>
        <taxon>Arthropoda</taxon>
        <taxon>Chelicerata</taxon>
        <taxon>Arachnida</taxon>
        <taxon>Araneae</taxon>
        <taxon>Araneomorphae</taxon>
        <taxon>Entelegynae</taxon>
        <taxon>Araneoidea</taxon>
        <taxon>Nephilidae</taxon>
        <taxon>Nephila</taxon>
    </lineage>
</organism>
<gene>
    <name evidence="2" type="ORF">NPIL_179271</name>
</gene>
<sequence length="181" mass="19272">MTTETLNAERARTSLIFASIYGAGVLDYSPRAAAAASTLVGASPSPLAPSRCIRWGTSAIFSPVRGLSTDTSFIPVADFMKEKRSDRGPPLQNLKPPSLSTLVKGNAFSYTLFTVFLGGDCAKTRERGLQRGGGKTSTNTREEERARGRWGWKEGVFDPADGNLGQSPPSVAAGSQNVYLP</sequence>
<accession>A0A8X6NC88</accession>
<dbReference type="AlphaFoldDB" id="A0A8X6NC88"/>
<reference evidence="2" key="1">
    <citation type="submission" date="2020-08" db="EMBL/GenBank/DDBJ databases">
        <title>Multicomponent nature underlies the extraordinary mechanical properties of spider dragline silk.</title>
        <authorList>
            <person name="Kono N."/>
            <person name="Nakamura H."/>
            <person name="Mori M."/>
            <person name="Yoshida Y."/>
            <person name="Ohtoshi R."/>
            <person name="Malay A.D."/>
            <person name="Moran D.A.P."/>
            <person name="Tomita M."/>
            <person name="Numata K."/>
            <person name="Arakawa K."/>
        </authorList>
    </citation>
    <scope>NUCLEOTIDE SEQUENCE</scope>
</reference>